<evidence type="ECO:0000256" key="3">
    <source>
        <dbReference type="ARBA" id="ARBA00038366"/>
    </source>
</evidence>
<dbReference type="PROSITE" id="PS50082">
    <property type="entry name" value="WD_REPEATS_2"/>
    <property type="match status" value="1"/>
</dbReference>
<dbReference type="OMA" id="FYQGPPF"/>
<dbReference type="STRING" id="1071381.G8BW74"/>
<evidence type="ECO:0000313" key="6">
    <source>
        <dbReference type="EMBL" id="CCE64152.1"/>
    </source>
</evidence>
<protein>
    <recommendedName>
        <fullName evidence="5">Anaphase-promoting complex subunit 4-like WD40 domain-containing protein</fullName>
    </recommendedName>
</protein>
<dbReference type="SUPFAM" id="SSF50978">
    <property type="entry name" value="WD40 repeat-like"/>
    <property type="match status" value="2"/>
</dbReference>
<dbReference type="Pfam" id="PF00400">
    <property type="entry name" value="WD40"/>
    <property type="match status" value="2"/>
</dbReference>
<dbReference type="AlphaFoldDB" id="G8BW74"/>
<dbReference type="InterPro" id="IPR024977">
    <property type="entry name" value="Apc4-like_WD40_dom"/>
</dbReference>
<dbReference type="GO" id="GO:0030042">
    <property type="term" value="P:actin filament depolymerization"/>
    <property type="evidence" value="ECO:0007669"/>
    <property type="project" value="EnsemblFungi"/>
</dbReference>
<dbReference type="HOGENOM" id="CLU_015246_1_0_1"/>
<dbReference type="PANTHER" id="PTHR19856">
    <property type="entry name" value="WD-REPEATCONTAINING PROTEIN WDR1"/>
    <property type="match status" value="1"/>
</dbReference>
<comment type="similarity">
    <text evidence="3">Belongs to the WD repeat AIP1 family.</text>
</comment>
<gene>
    <name evidence="6" type="primary">TPHA0G03110</name>
    <name evidence="6" type="ordered locus">TPHA_0G03110</name>
</gene>
<evidence type="ECO:0000256" key="1">
    <source>
        <dbReference type="ARBA" id="ARBA00022574"/>
    </source>
</evidence>
<dbReference type="InterPro" id="IPR001680">
    <property type="entry name" value="WD40_rpt"/>
</dbReference>
<dbReference type="GO" id="GO:0030479">
    <property type="term" value="C:actin cortical patch"/>
    <property type="evidence" value="ECO:0007669"/>
    <property type="project" value="EnsemblFungi"/>
</dbReference>
<name>G8BW74_TETPH</name>
<keyword evidence="1 4" id="KW-0853">WD repeat</keyword>
<dbReference type="GO" id="GO:0051014">
    <property type="term" value="P:actin filament severing"/>
    <property type="evidence" value="ECO:0007669"/>
    <property type="project" value="EnsemblFungi"/>
</dbReference>
<keyword evidence="2" id="KW-0677">Repeat</keyword>
<dbReference type="InterPro" id="IPR015943">
    <property type="entry name" value="WD40/YVTN_repeat-like_dom_sf"/>
</dbReference>
<dbReference type="RefSeq" id="XP_003686586.1">
    <property type="nucleotide sequence ID" value="XM_003686538.1"/>
</dbReference>
<evidence type="ECO:0000313" key="7">
    <source>
        <dbReference type="Proteomes" id="UP000005666"/>
    </source>
</evidence>
<evidence type="ECO:0000256" key="4">
    <source>
        <dbReference type="PROSITE-ProRule" id="PRU00221"/>
    </source>
</evidence>
<dbReference type="PANTHER" id="PTHR19856:SF0">
    <property type="entry name" value="WD REPEAT-CONTAINING PROTEIN 1"/>
    <property type="match status" value="1"/>
</dbReference>
<dbReference type="KEGG" id="tpf:TPHA_0G03110"/>
<keyword evidence="7" id="KW-1185">Reference proteome</keyword>
<dbReference type="OrthoDB" id="2306at2759"/>
<sequence>MSLSLQSVIAPLPATERNFTTHLSYDEATNSIAYPCGKSAFVRSFDDDSVVQFTGHTSANVTVVKFSPIKNSQYLCSGDSSGKVIVWGWSRDPETKLVDINIKSEFQVLAGPVTDISWDFEGKRLCIVGEGRDSFGAFLSWDSGNSLGELSGHSKRINACHFKQSRPMRCITVGDDSSVVFFQGPPFKFSSSDRTHHDQGKFIRDVQFSPNSGDFAVTVGSDRKICCFDGKTGEFIKYIEDPNEEITAGIFALSFVDETKFVTASADAVIRLYDINESKVLQKWSLPEKSVANQLVGVVTAKGGQIIALSLDGKLNIFKIGESDAIRTIKGHNKGITALAVNPLISGSYDGRVIEWSDDNSKIKQNDEHNNLVVSIDNSDATQIATVSWDDTLRVNATVKHNFASQPMVATSDDKNSVTAVITADDILYVVNSQSGEIVQEKQLADTATAVGLTGSLVAVGYEKSREIEVFKSSDLNESYKLTQPLQATPSCLSISPSGSYLAAGDVMGKIVLYELSTKSVKTSRWSFHTSQITSIEWRPTDEDDEDYVVTGSTDTNIIIYSVKRTMKTIKYLNAHKGGVTCVKWKDGETVVSAGTDACIKQWSVDFS</sequence>
<accession>G8BW74</accession>
<dbReference type="InterPro" id="IPR036322">
    <property type="entry name" value="WD40_repeat_dom_sf"/>
</dbReference>
<dbReference type="Gene3D" id="2.130.10.10">
    <property type="entry name" value="YVTN repeat-like/Quinoprotein amine dehydrogenase"/>
    <property type="match status" value="2"/>
</dbReference>
<dbReference type="eggNOG" id="KOG0318">
    <property type="taxonomic scope" value="Eukaryota"/>
</dbReference>
<dbReference type="Pfam" id="PF12894">
    <property type="entry name" value="ANAPC4_WD40"/>
    <property type="match status" value="1"/>
</dbReference>
<feature type="domain" description="Anaphase-promoting complex subunit 4-like WD40" evidence="5">
    <location>
        <begin position="496"/>
        <end position="586"/>
    </location>
</feature>
<reference evidence="6 7" key="1">
    <citation type="journal article" date="2011" name="Proc. Natl. Acad. Sci. U.S.A.">
        <title>Evolutionary erosion of yeast sex chromosomes by mating-type switching accidents.</title>
        <authorList>
            <person name="Gordon J.L."/>
            <person name="Armisen D."/>
            <person name="Proux-Wera E."/>
            <person name="Oheigeartaigh S.S."/>
            <person name="Byrne K.P."/>
            <person name="Wolfe K.H."/>
        </authorList>
    </citation>
    <scope>NUCLEOTIDE SEQUENCE [LARGE SCALE GENOMIC DNA]</scope>
    <source>
        <strain evidence="7">ATCC 24235 / CBS 4417 / NBRC 1672 / NRRL Y-8282 / UCD 70-5</strain>
    </source>
</reference>
<dbReference type="Proteomes" id="UP000005666">
    <property type="component" value="Chromosome 7"/>
</dbReference>
<dbReference type="FunFam" id="2.130.10.10:FF:000167">
    <property type="entry name" value="Actin-interacting protein 1"/>
    <property type="match status" value="1"/>
</dbReference>
<organism evidence="6 7">
    <name type="scientific">Tetrapisispora phaffii (strain ATCC 24235 / CBS 4417 / NBRC 1672 / NRRL Y-8282 / UCD 70-5)</name>
    <name type="common">Yeast</name>
    <name type="synonym">Fabospora phaffii</name>
    <dbReference type="NCBI Taxonomy" id="1071381"/>
    <lineage>
        <taxon>Eukaryota</taxon>
        <taxon>Fungi</taxon>
        <taxon>Dikarya</taxon>
        <taxon>Ascomycota</taxon>
        <taxon>Saccharomycotina</taxon>
        <taxon>Saccharomycetes</taxon>
        <taxon>Saccharomycetales</taxon>
        <taxon>Saccharomycetaceae</taxon>
        <taxon>Tetrapisispora</taxon>
    </lineage>
</organism>
<dbReference type="SMART" id="SM00320">
    <property type="entry name" value="WD40"/>
    <property type="match status" value="9"/>
</dbReference>
<proteinExistence type="inferred from homology"/>
<dbReference type="FunFam" id="2.130.10.10:FF:000102">
    <property type="entry name" value="Actin-interacting protein 1"/>
    <property type="match status" value="1"/>
</dbReference>
<evidence type="ECO:0000256" key="2">
    <source>
        <dbReference type="ARBA" id="ARBA00022737"/>
    </source>
</evidence>
<dbReference type="PROSITE" id="PS50294">
    <property type="entry name" value="WD_REPEATS_REGION"/>
    <property type="match status" value="1"/>
</dbReference>
<evidence type="ECO:0000259" key="5">
    <source>
        <dbReference type="Pfam" id="PF12894"/>
    </source>
</evidence>
<dbReference type="GO" id="GO:0032466">
    <property type="term" value="P:negative regulation of cytokinesis"/>
    <property type="evidence" value="ECO:0007669"/>
    <property type="project" value="EnsemblFungi"/>
</dbReference>
<feature type="repeat" description="WD" evidence="4">
    <location>
        <begin position="573"/>
        <end position="608"/>
    </location>
</feature>
<dbReference type="GO" id="GO:0005884">
    <property type="term" value="C:actin filament"/>
    <property type="evidence" value="ECO:0007669"/>
    <property type="project" value="EnsemblFungi"/>
</dbReference>
<dbReference type="GeneID" id="11533679"/>
<dbReference type="GO" id="GO:0003786">
    <property type="term" value="F:actin lateral binding"/>
    <property type="evidence" value="ECO:0007669"/>
    <property type="project" value="EnsemblFungi"/>
</dbReference>
<dbReference type="EMBL" id="HE612862">
    <property type="protein sequence ID" value="CCE64152.1"/>
    <property type="molecule type" value="Genomic_DNA"/>
</dbReference>
<dbReference type="GO" id="GO:0051016">
    <property type="term" value="P:barbed-end actin filament capping"/>
    <property type="evidence" value="ECO:0007669"/>
    <property type="project" value="EnsemblFungi"/>
</dbReference>